<evidence type="ECO:0000256" key="6">
    <source>
        <dbReference type="ARBA" id="ARBA00022776"/>
    </source>
</evidence>
<dbReference type="Pfam" id="PF10512">
    <property type="entry name" value="Borealin"/>
    <property type="match status" value="1"/>
</dbReference>
<proteinExistence type="inferred from homology"/>
<feature type="domain" description="Borealin C-terminal" evidence="11">
    <location>
        <begin position="167"/>
        <end position="269"/>
    </location>
</feature>
<reference evidence="12 13" key="1">
    <citation type="submission" date="2015-09" db="EMBL/GenBank/DDBJ databases">
        <title>Draft genome of the scarab beetle Oryctes borbonicus.</title>
        <authorList>
            <person name="Meyer J.M."/>
            <person name="Markov G.V."/>
            <person name="Baskaran P."/>
            <person name="Herrmann M."/>
            <person name="Sommer R.J."/>
            <person name="Roedelsperger C."/>
        </authorList>
    </citation>
    <scope>NUCLEOTIDE SEQUENCE [LARGE SCALE GENOMIC DNA]</scope>
    <source>
        <strain evidence="12">OB123</strain>
        <tissue evidence="12">Whole animal</tissue>
    </source>
</reference>
<keyword evidence="4" id="KW-0158">Chromosome</keyword>
<keyword evidence="6" id="KW-0498">Mitosis</keyword>
<dbReference type="PANTHER" id="PTHR16040:SF7">
    <property type="entry name" value="AUSTRALIN, ISOFORM A-RELATED"/>
    <property type="match status" value="1"/>
</dbReference>
<sequence>MPRRKRISKNTKKQPVDARISEKITRKQEIEAYLKEFDYNCKNHMEAVDAECENVLHEIELMTKRCKALILPNIGNTTLEDLPRVLSESTHFITVSDSTTHSNILELTNTLRTAKSKRAKRCVSVTGDEGGSRTSRAKSKQTKVVRPSRSLSRSKIPQNLVLYDSVKTPANKAPNNDYGFVIPKVKPNTPQVILRRPKEGEMAISMQGSPLMVNTIVSREANVNIPLGDGRTISIQPQHGLRMSQLPTIDSSIRRQIEVLRDNLIKVCQLSTTGKK</sequence>
<evidence type="ECO:0000313" key="12">
    <source>
        <dbReference type="EMBL" id="KRT80432.1"/>
    </source>
</evidence>
<evidence type="ECO:0000256" key="5">
    <source>
        <dbReference type="ARBA" id="ARBA00022618"/>
    </source>
</evidence>
<accession>A0A0T6AYY1</accession>
<dbReference type="GO" id="GO:0000070">
    <property type="term" value="P:mitotic sister chromatid segregation"/>
    <property type="evidence" value="ECO:0007669"/>
    <property type="project" value="TreeGrafter"/>
</dbReference>
<dbReference type="InterPro" id="IPR018867">
    <property type="entry name" value="Cell_div_borealin"/>
</dbReference>
<dbReference type="GO" id="GO:0032133">
    <property type="term" value="C:chromosome passenger complex"/>
    <property type="evidence" value="ECO:0007669"/>
    <property type="project" value="TreeGrafter"/>
</dbReference>
<evidence type="ECO:0000256" key="3">
    <source>
        <dbReference type="ARBA" id="ARBA00009914"/>
    </source>
</evidence>
<comment type="caution">
    <text evidence="12">The sequence shown here is derived from an EMBL/GenBank/DDBJ whole genome shotgun (WGS) entry which is preliminary data.</text>
</comment>
<evidence type="ECO:0000313" key="13">
    <source>
        <dbReference type="Proteomes" id="UP000051574"/>
    </source>
</evidence>
<dbReference type="GO" id="GO:0000775">
    <property type="term" value="C:chromosome, centromeric region"/>
    <property type="evidence" value="ECO:0007669"/>
    <property type="project" value="UniProtKB-SubCell"/>
</dbReference>
<gene>
    <name evidence="12" type="ORF">AMK59_8410</name>
</gene>
<name>A0A0T6AYY1_9SCAR</name>
<keyword evidence="9" id="KW-0137">Centromere</keyword>
<evidence type="ECO:0000256" key="9">
    <source>
        <dbReference type="ARBA" id="ARBA00023328"/>
    </source>
</evidence>
<keyword evidence="8" id="KW-0131">Cell cycle</keyword>
<dbReference type="GO" id="GO:0051233">
    <property type="term" value="C:spindle midzone"/>
    <property type="evidence" value="ECO:0007669"/>
    <property type="project" value="TreeGrafter"/>
</dbReference>
<evidence type="ECO:0000256" key="4">
    <source>
        <dbReference type="ARBA" id="ARBA00022454"/>
    </source>
</evidence>
<protein>
    <recommendedName>
        <fullName evidence="11">Borealin C-terminal domain-containing protein</fullName>
    </recommendedName>
</protein>
<evidence type="ECO:0000256" key="7">
    <source>
        <dbReference type="ARBA" id="ARBA00023242"/>
    </source>
</evidence>
<dbReference type="AlphaFoldDB" id="A0A0T6AYY1"/>
<dbReference type="EMBL" id="LJIG01022465">
    <property type="protein sequence ID" value="KRT80432.1"/>
    <property type="molecule type" value="Genomic_DNA"/>
</dbReference>
<keyword evidence="7" id="KW-0539">Nucleus</keyword>
<keyword evidence="13" id="KW-1185">Reference proteome</keyword>
<dbReference type="Proteomes" id="UP000051574">
    <property type="component" value="Unassembled WGS sequence"/>
</dbReference>
<dbReference type="OrthoDB" id="6360905at2759"/>
<organism evidence="12 13">
    <name type="scientific">Oryctes borbonicus</name>
    <dbReference type="NCBI Taxonomy" id="1629725"/>
    <lineage>
        <taxon>Eukaryota</taxon>
        <taxon>Metazoa</taxon>
        <taxon>Ecdysozoa</taxon>
        <taxon>Arthropoda</taxon>
        <taxon>Hexapoda</taxon>
        <taxon>Insecta</taxon>
        <taxon>Pterygota</taxon>
        <taxon>Neoptera</taxon>
        <taxon>Endopterygota</taxon>
        <taxon>Coleoptera</taxon>
        <taxon>Polyphaga</taxon>
        <taxon>Scarabaeiformia</taxon>
        <taxon>Scarabaeidae</taxon>
        <taxon>Dynastinae</taxon>
        <taxon>Oryctes</taxon>
    </lineage>
</organism>
<evidence type="ECO:0000259" key="11">
    <source>
        <dbReference type="Pfam" id="PF10512"/>
    </source>
</evidence>
<dbReference type="GO" id="GO:0005634">
    <property type="term" value="C:nucleus"/>
    <property type="evidence" value="ECO:0007669"/>
    <property type="project" value="UniProtKB-SubCell"/>
</dbReference>
<dbReference type="GO" id="GO:0051301">
    <property type="term" value="P:cell division"/>
    <property type="evidence" value="ECO:0007669"/>
    <property type="project" value="UniProtKB-KW"/>
</dbReference>
<comment type="similarity">
    <text evidence="3">Belongs to the borealin family.</text>
</comment>
<dbReference type="InterPro" id="IPR046466">
    <property type="entry name" value="Borealin_C"/>
</dbReference>
<evidence type="ECO:0000256" key="8">
    <source>
        <dbReference type="ARBA" id="ARBA00023306"/>
    </source>
</evidence>
<evidence type="ECO:0000256" key="1">
    <source>
        <dbReference type="ARBA" id="ARBA00004123"/>
    </source>
</evidence>
<keyword evidence="5" id="KW-0132">Cell division</keyword>
<comment type="subcellular location">
    <subcellularLocation>
        <location evidence="2">Chromosome</location>
        <location evidence="2">Centromere</location>
    </subcellularLocation>
    <subcellularLocation>
        <location evidence="1">Nucleus</location>
    </subcellularLocation>
</comment>
<feature type="region of interest" description="Disordered" evidence="10">
    <location>
        <begin position="122"/>
        <end position="152"/>
    </location>
</feature>
<evidence type="ECO:0000256" key="2">
    <source>
        <dbReference type="ARBA" id="ARBA00004584"/>
    </source>
</evidence>
<evidence type="ECO:0000256" key="10">
    <source>
        <dbReference type="SAM" id="MobiDB-lite"/>
    </source>
</evidence>
<dbReference type="PANTHER" id="PTHR16040">
    <property type="entry name" value="AUSTRALIN, ISOFORM A-RELATED"/>
    <property type="match status" value="1"/>
</dbReference>